<dbReference type="AlphaFoldDB" id="A0A173VKN1"/>
<dbReference type="EMBL" id="QSFP01000016">
    <property type="protein sequence ID" value="RHA65713.1"/>
    <property type="molecule type" value="Genomic_DNA"/>
</dbReference>
<accession>A0A173VKN1</accession>
<evidence type="ECO:0000313" key="3">
    <source>
        <dbReference type="EMBL" id="RHA65713.1"/>
    </source>
</evidence>
<evidence type="ECO:0000313" key="2">
    <source>
        <dbReference type="EMBL" id="MTR84449.1"/>
    </source>
</evidence>
<evidence type="ECO:0000313" key="5">
    <source>
        <dbReference type="EMBL" id="RHN05363.1"/>
    </source>
</evidence>
<reference evidence="2 10" key="3">
    <citation type="journal article" date="2019" name="Nat. Med.">
        <title>A library of human gut bacterial isolates paired with longitudinal multiomics data enables mechanistic microbiome research.</title>
        <authorList>
            <person name="Poyet M."/>
            <person name="Groussin M."/>
            <person name="Gibbons S.M."/>
            <person name="Avila-Pacheco J."/>
            <person name="Jiang X."/>
            <person name="Kearney S.M."/>
            <person name="Perrotta A.R."/>
            <person name="Berdy B."/>
            <person name="Zhao S."/>
            <person name="Lieberman T.D."/>
            <person name="Swanson P.K."/>
            <person name="Smith M."/>
            <person name="Roesemann S."/>
            <person name="Alexander J.E."/>
            <person name="Rich S.A."/>
            <person name="Livny J."/>
            <person name="Vlamakis H."/>
            <person name="Clish C."/>
            <person name="Bullock K."/>
            <person name="Deik A."/>
            <person name="Scott J."/>
            <person name="Pierce K.A."/>
            <person name="Xavier R.J."/>
            <person name="Alm E.J."/>
        </authorList>
    </citation>
    <scope>NUCLEOTIDE SEQUENCE [LARGE SCALE GENOMIC DNA]</scope>
    <source>
        <strain evidence="2 10">BIOML-A1</strain>
    </source>
</reference>
<dbReference type="EMBL" id="QRID01000010">
    <property type="protein sequence ID" value="RHG27700.1"/>
    <property type="molecule type" value="Genomic_DNA"/>
</dbReference>
<dbReference type="STRING" id="166486.ERS852572_03138"/>
<dbReference type="OrthoDB" id="1072672at2"/>
<dbReference type="RefSeq" id="WP_006856841.1">
    <property type="nucleotide sequence ID" value="NZ_CABIYH010000028.1"/>
</dbReference>
<protein>
    <submittedName>
        <fullName evidence="1">Uncharacterized protein</fullName>
    </submittedName>
</protein>
<proteinExistence type="predicted"/>
<dbReference type="EMBL" id="QRQN01000020">
    <property type="protein sequence ID" value="RHN05363.1"/>
    <property type="molecule type" value="Genomic_DNA"/>
</dbReference>
<dbReference type="Proteomes" id="UP000284051">
    <property type="component" value="Unassembled WGS sequence"/>
</dbReference>
<dbReference type="EMBL" id="CYXZ01000028">
    <property type="protein sequence ID" value="CUN27882.1"/>
    <property type="molecule type" value="Genomic_DNA"/>
</dbReference>
<dbReference type="PaxDb" id="166486-ERS852572_03138"/>
<dbReference type="GeneID" id="61433658"/>
<reference evidence="1 6" key="1">
    <citation type="submission" date="2015-09" db="EMBL/GenBank/DDBJ databases">
        <authorList>
            <consortium name="Pathogen Informatics"/>
        </authorList>
    </citation>
    <scope>NUCLEOTIDE SEQUENCE [LARGE SCALE GENOMIC DNA]</scope>
    <source>
        <strain evidence="1 6">2789STDY5834960</strain>
    </source>
</reference>
<dbReference type="Proteomes" id="UP000284465">
    <property type="component" value="Unassembled WGS sequence"/>
</dbReference>
<dbReference type="Proteomes" id="UP000095350">
    <property type="component" value="Unassembled WGS sequence"/>
</dbReference>
<evidence type="ECO:0000313" key="10">
    <source>
        <dbReference type="Proteomes" id="UP000478483"/>
    </source>
</evidence>
<evidence type="ECO:0000313" key="7">
    <source>
        <dbReference type="Proteomes" id="UP000283586"/>
    </source>
</evidence>
<dbReference type="EMBL" id="WNAJ01000004">
    <property type="protein sequence ID" value="MTR84449.1"/>
    <property type="molecule type" value="Genomic_DNA"/>
</dbReference>
<evidence type="ECO:0000313" key="4">
    <source>
        <dbReference type="EMBL" id="RHG27700.1"/>
    </source>
</evidence>
<name>A0A173VKN1_9FIRM</name>
<evidence type="ECO:0000313" key="6">
    <source>
        <dbReference type="Proteomes" id="UP000095350"/>
    </source>
</evidence>
<reference evidence="7 8" key="2">
    <citation type="submission" date="2018-08" db="EMBL/GenBank/DDBJ databases">
        <title>A genome reference for cultivated species of the human gut microbiota.</title>
        <authorList>
            <person name="Zou Y."/>
            <person name="Xue W."/>
            <person name="Luo G."/>
        </authorList>
    </citation>
    <scope>NUCLEOTIDE SEQUENCE [LARGE SCALE GENOMIC DNA]</scope>
    <source>
        <strain evidence="5 7">AF31-21AC</strain>
        <strain evidence="4 8">AM22-21LB</strain>
        <strain evidence="3 9">AM43-11</strain>
    </source>
</reference>
<evidence type="ECO:0000313" key="9">
    <source>
        <dbReference type="Proteomes" id="UP000284465"/>
    </source>
</evidence>
<organism evidence="1 6">
    <name type="scientific">Roseburia intestinalis</name>
    <dbReference type="NCBI Taxonomy" id="166486"/>
    <lineage>
        <taxon>Bacteria</taxon>
        <taxon>Bacillati</taxon>
        <taxon>Bacillota</taxon>
        <taxon>Clostridia</taxon>
        <taxon>Lachnospirales</taxon>
        <taxon>Lachnospiraceae</taxon>
        <taxon>Roseburia</taxon>
    </lineage>
</organism>
<dbReference type="Proteomes" id="UP000283586">
    <property type="component" value="Unassembled WGS sequence"/>
</dbReference>
<evidence type="ECO:0000313" key="1">
    <source>
        <dbReference type="EMBL" id="CUN27882.1"/>
    </source>
</evidence>
<dbReference type="Proteomes" id="UP000478483">
    <property type="component" value="Unassembled WGS sequence"/>
</dbReference>
<gene>
    <name evidence="4" type="ORF">DW264_11440</name>
    <name evidence="3" type="ORF">DW927_13335</name>
    <name evidence="5" type="ORF">DWZ31_14895</name>
    <name evidence="1" type="ORF">ERS852572_03138</name>
    <name evidence="2" type="ORF">GMD50_05130</name>
</gene>
<evidence type="ECO:0000313" key="8">
    <source>
        <dbReference type="Proteomes" id="UP000284051"/>
    </source>
</evidence>
<sequence>MRPPEIASSTEEERRQYIKDTFPCIADCDMCGLCTVFKGKDPERAHADYISGKRSYLEVSADYR</sequence>